<dbReference type="AlphaFoldDB" id="A0A0F2DD22"/>
<dbReference type="InterPro" id="IPR010982">
    <property type="entry name" value="Lambda_DNA-bd_dom_sf"/>
</dbReference>
<evidence type="ECO:0000259" key="1">
    <source>
        <dbReference type="PROSITE" id="PS50943"/>
    </source>
</evidence>
<proteinExistence type="predicted"/>
<dbReference type="PATRIC" id="fig|28037.212.peg.446"/>
<dbReference type="PROSITE" id="PS50943">
    <property type="entry name" value="HTH_CROC1"/>
    <property type="match status" value="1"/>
</dbReference>
<dbReference type="Gene3D" id="1.10.260.40">
    <property type="entry name" value="lambda repressor-like DNA-binding domains"/>
    <property type="match status" value="1"/>
</dbReference>
<feature type="domain" description="HTH cro/C1-type" evidence="1">
    <location>
        <begin position="11"/>
        <end position="30"/>
    </location>
</feature>
<organism evidence="2 3">
    <name type="scientific">Streptococcus mitis</name>
    <dbReference type="NCBI Taxonomy" id="28037"/>
    <lineage>
        <taxon>Bacteria</taxon>
        <taxon>Bacillati</taxon>
        <taxon>Bacillota</taxon>
        <taxon>Bacilli</taxon>
        <taxon>Lactobacillales</taxon>
        <taxon>Streptococcaceae</taxon>
        <taxon>Streptococcus</taxon>
        <taxon>Streptococcus mitis group</taxon>
    </lineage>
</organism>
<gene>
    <name evidence="2" type="ORF">TZ90_00483</name>
</gene>
<evidence type="ECO:0000313" key="2">
    <source>
        <dbReference type="EMBL" id="KJQ68119.1"/>
    </source>
</evidence>
<dbReference type="InterPro" id="IPR001387">
    <property type="entry name" value="Cro/C1-type_HTH"/>
</dbReference>
<evidence type="ECO:0000313" key="3">
    <source>
        <dbReference type="Proteomes" id="UP000033538"/>
    </source>
</evidence>
<dbReference type="Proteomes" id="UP000033538">
    <property type="component" value="Unassembled WGS sequence"/>
</dbReference>
<reference evidence="2 3" key="1">
    <citation type="submission" date="2015-02" db="EMBL/GenBank/DDBJ databases">
        <title>Evolution of amylase-binding proteins of oral streptococcal species.</title>
        <authorList>
            <person name="Haase E.M."/>
        </authorList>
    </citation>
    <scope>NUCLEOTIDE SEQUENCE [LARGE SCALE GENOMIC DNA]</scope>
    <source>
        <strain evidence="2 3">OT25</strain>
    </source>
</reference>
<dbReference type="GO" id="GO:0003677">
    <property type="term" value="F:DNA binding"/>
    <property type="evidence" value="ECO:0007669"/>
    <property type="project" value="InterPro"/>
</dbReference>
<dbReference type="EMBL" id="JYGP01000002">
    <property type="protein sequence ID" value="KJQ68119.1"/>
    <property type="molecule type" value="Genomic_DNA"/>
</dbReference>
<sequence length="31" mass="3597">MFNNDSFGDRLKELRKIKKLTQVQISEMIGG</sequence>
<accession>A0A0F2DD22</accession>
<dbReference type="SUPFAM" id="SSF47413">
    <property type="entry name" value="lambda repressor-like DNA-binding domains"/>
    <property type="match status" value="1"/>
</dbReference>
<comment type="caution">
    <text evidence="2">The sequence shown here is derived from an EMBL/GenBank/DDBJ whole genome shotgun (WGS) entry which is preliminary data.</text>
</comment>
<name>A0A0F2DD22_STRMT</name>
<protein>
    <recommendedName>
        <fullName evidence="1">HTH cro/C1-type domain-containing protein</fullName>
    </recommendedName>
</protein>